<dbReference type="Proteomes" id="UP000008387">
    <property type="component" value="Chromosome"/>
</dbReference>
<dbReference type="AlphaFoldDB" id="F8KRJ5"/>
<evidence type="ECO:0000259" key="1">
    <source>
        <dbReference type="Pfam" id="PF18812"/>
    </source>
</evidence>
<reference evidence="2 3" key="1">
    <citation type="journal article" date="2011" name="J. Bacteriol.">
        <title>Genome sequence of Helicobacter bizzozeronii strain CIII-1, an isolate from human gastric mucosa.</title>
        <authorList>
            <person name="Schott T."/>
            <person name="Rossi M."/>
            <person name="Hanninen M.L."/>
        </authorList>
    </citation>
    <scope>NUCLEOTIDE SEQUENCE [LARGE SCALE GENOMIC DNA]</scope>
    <source>
        <strain evidence="2 3">CIII-1</strain>
    </source>
</reference>
<evidence type="ECO:0000313" key="2">
    <source>
        <dbReference type="EMBL" id="CCB79382.1"/>
    </source>
</evidence>
<protein>
    <recommendedName>
        <fullName evidence="1">Phage-Barnase-EndoU-ColicinE5/D-RelE like nuclease 3 domain-containing protein</fullName>
    </recommendedName>
</protein>
<dbReference type="Pfam" id="PF18812">
    <property type="entry name" value="PBECR3"/>
    <property type="match status" value="1"/>
</dbReference>
<dbReference type="EMBL" id="FR871757">
    <property type="protein sequence ID" value="CCB79382.1"/>
    <property type="molecule type" value="Genomic_DNA"/>
</dbReference>
<dbReference type="HOGENOM" id="CLU_2422882_0_0_7"/>
<feature type="domain" description="Phage-Barnase-EndoU-ColicinE5/D-RelE like nuclease 3" evidence="1">
    <location>
        <begin position="8"/>
        <end position="73"/>
    </location>
</feature>
<keyword evidence="3" id="KW-1185">Reference proteome</keyword>
<evidence type="ECO:0000313" key="3">
    <source>
        <dbReference type="Proteomes" id="UP000008387"/>
    </source>
</evidence>
<name>F8KRJ5_HELBC</name>
<proteinExistence type="predicted"/>
<accession>F8KRJ5</accession>
<dbReference type="InterPro" id="IPR041301">
    <property type="entry name" value="PBECR3"/>
</dbReference>
<gene>
    <name evidence="2" type="ordered locus">HBZC1_03960</name>
</gene>
<organism evidence="2 3">
    <name type="scientific">Helicobacter bizzozeronii (strain CIII-1)</name>
    <dbReference type="NCBI Taxonomy" id="1002804"/>
    <lineage>
        <taxon>Bacteria</taxon>
        <taxon>Pseudomonadati</taxon>
        <taxon>Campylobacterota</taxon>
        <taxon>Epsilonproteobacteria</taxon>
        <taxon>Campylobacterales</taxon>
        <taxon>Helicobacteraceae</taxon>
        <taxon>Helicobacter</taxon>
    </lineage>
</organism>
<sequence length="91" mass="10190">MVESSGQPAVKLEDIQNYPDIVNHADLMRVVDTSTGKRLVIGKQINGYAIVVEAIGRKNNQLSLKTIYKEHGQVEKGLDFKDSTYIRLSKD</sequence>
<dbReference type="KEGG" id="hbi:HBZC1_03960"/>